<dbReference type="EMBL" id="KN882117">
    <property type="protein sequence ID" value="KIY43123.1"/>
    <property type="molecule type" value="Genomic_DNA"/>
</dbReference>
<gene>
    <name evidence="1" type="ORF">FISHEDRAFT_78779</name>
</gene>
<evidence type="ECO:0000313" key="2">
    <source>
        <dbReference type="Proteomes" id="UP000054144"/>
    </source>
</evidence>
<reference evidence="1 2" key="1">
    <citation type="journal article" date="2015" name="Fungal Genet. Biol.">
        <title>Evolution of novel wood decay mechanisms in Agaricales revealed by the genome sequences of Fistulina hepatica and Cylindrobasidium torrendii.</title>
        <authorList>
            <person name="Floudas D."/>
            <person name="Held B.W."/>
            <person name="Riley R."/>
            <person name="Nagy L.G."/>
            <person name="Koehler G."/>
            <person name="Ransdell A.S."/>
            <person name="Younus H."/>
            <person name="Chow J."/>
            <person name="Chiniquy J."/>
            <person name="Lipzen A."/>
            <person name="Tritt A."/>
            <person name="Sun H."/>
            <person name="Haridas S."/>
            <person name="LaButti K."/>
            <person name="Ohm R.A."/>
            <person name="Kues U."/>
            <person name="Blanchette R.A."/>
            <person name="Grigoriev I.V."/>
            <person name="Minto R.E."/>
            <person name="Hibbett D.S."/>
        </authorList>
    </citation>
    <scope>NUCLEOTIDE SEQUENCE [LARGE SCALE GENOMIC DNA]</scope>
    <source>
        <strain evidence="1 2">ATCC 64428</strain>
    </source>
</reference>
<keyword evidence="2" id="KW-1185">Reference proteome</keyword>
<protein>
    <submittedName>
        <fullName evidence="1">Uncharacterized protein</fullName>
    </submittedName>
</protein>
<name>A0A0D6ZZX9_9AGAR</name>
<accession>A0A0D6ZZX9</accession>
<organism evidence="1 2">
    <name type="scientific">Fistulina hepatica ATCC 64428</name>
    <dbReference type="NCBI Taxonomy" id="1128425"/>
    <lineage>
        <taxon>Eukaryota</taxon>
        <taxon>Fungi</taxon>
        <taxon>Dikarya</taxon>
        <taxon>Basidiomycota</taxon>
        <taxon>Agaricomycotina</taxon>
        <taxon>Agaricomycetes</taxon>
        <taxon>Agaricomycetidae</taxon>
        <taxon>Agaricales</taxon>
        <taxon>Fistulinaceae</taxon>
        <taxon>Fistulina</taxon>
    </lineage>
</organism>
<proteinExistence type="predicted"/>
<dbReference type="AlphaFoldDB" id="A0A0D6ZZX9"/>
<dbReference type="Proteomes" id="UP000054144">
    <property type="component" value="Unassembled WGS sequence"/>
</dbReference>
<sequence>MNVPLFCSYDDGTCERFESPYTGFPLVRTTALPTYVLFGMRLETILISEMRRMCYACVHLHFVTDIYQLWSKSFPHKFYWGLARKSFLHPRSVDSYCHSDDDRQSQSCKSSRSCALEDVDSVICCRVAPSALDSGSDTTDGAVEIIDVVRIDVWRRQVADYTPIRMPDLETPPSTIADATMLTTRTLNYRPTPECHVGWSSDIDTSHYTSNDWAIHKLGTSLWVVGSGSTRKQAQKKLRATKRVRCRSAKSMALASRPAAIPPVLPNERASDVCASLEQRHSTDRVDCRVTSGLDVDDVAISRNVKHLLDKIAPPRIRFSRVQVTSRKRQRDIEDITRIEPPRKRANCHW</sequence>
<evidence type="ECO:0000313" key="1">
    <source>
        <dbReference type="EMBL" id="KIY43123.1"/>
    </source>
</evidence>